<dbReference type="Proteomes" id="UP000094342">
    <property type="component" value="Unassembled WGS sequence"/>
</dbReference>
<dbReference type="STRING" id="1752398.A8M32_05960"/>
<protein>
    <submittedName>
        <fullName evidence="2">Uncharacterized protein</fullName>
    </submittedName>
</protein>
<accession>A0A1E3VHB3</accession>
<sequence>MKIAIAFYRIREVDDAHAIVGRETAEAADLDEAIEIARELLRTLDMPQRPDAMTITDEDGNTIHSSRLDTIENLDERPQP</sequence>
<feature type="compositionally biased region" description="Basic and acidic residues" evidence="1">
    <location>
        <begin position="66"/>
        <end position="80"/>
    </location>
</feature>
<organism evidence="2 3">
    <name type="scientific">Sinorhizobium alkalisoli</name>
    <dbReference type="NCBI Taxonomy" id="1752398"/>
    <lineage>
        <taxon>Bacteria</taxon>
        <taxon>Pseudomonadati</taxon>
        <taxon>Pseudomonadota</taxon>
        <taxon>Alphaproteobacteria</taxon>
        <taxon>Hyphomicrobiales</taxon>
        <taxon>Rhizobiaceae</taxon>
        <taxon>Sinorhizobium/Ensifer group</taxon>
        <taxon>Sinorhizobium</taxon>
    </lineage>
</organism>
<proteinExistence type="predicted"/>
<evidence type="ECO:0000256" key="1">
    <source>
        <dbReference type="SAM" id="MobiDB-lite"/>
    </source>
</evidence>
<feature type="region of interest" description="Disordered" evidence="1">
    <location>
        <begin position="48"/>
        <end position="80"/>
    </location>
</feature>
<dbReference type="EMBL" id="LYBW01000046">
    <property type="protein sequence ID" value="ODR92256.1"/>
    <property type="molecule type" value="Genomic_DNA"/>
</dbReference>
<dbReference type="AlphaFoldDB" id="A0A1E3VHB3"/>
<dbReference type="OrthoDB" id="8020285at2"/>
<keyword evidence="3" id="KW-1185">Reference proteome</keyword>
<gene>
    <name evidence="2" type="ORF">A8M32_05960</name>
</gene>
<evidence type="ECO:0000313" key="2">
    <source>
        <dbReference type="EMBL" id="ODR92256.1"/>
    </source>
</evidence>
<name>A0A1E3VHB3_9HYPH</name>
<evidence type="ECO:0000313" key="3">
    <source>
        <dbReference type="Proteomes" id="UP000094342"/>
    </source>
</evidence>
<dbReference type="RefSeq" id="WP_069457505.1">
    <property type="nucleotide sequence ID" value="NZ_LYBW01000046.1"/>
</dbReference>
<reference evidence="3" key="1">
    <citation type="submission" date="2016-05" db="EMBL/GenBank/DDBJ databases">
        <authorList>
            <person name="Li Y."/>
        </authorList>
    </citation>
    <scope>NUCLEOTIDE SEQUENCE [LARGE SCALE GENOMIC DNA]</scope>
    <source>
        <strain evidence="3">YIC4027</strain>
    </source>
</reference>
<comment type="caution">
    <text evidence="2">The sequence shown here is derived from an EMBL/GenBank/DDBJ whole genome shotgun (WGS) entry which is preliminary data.</text>
</comment>